<sequence length="132" mass="15060">MRVFFVLLVLFLLRLMRMKRPKSMLNPYVNCEVTFPEPWVAIRRPGVRVVLGDPCEVITAVSRYCVPVFTLHNDPITNKIKSYAHYFHEIKGVNQPNIVVSYLSIPRLVLALRTDVVLRSLVLAAPISIVEG</sequence>
<reference evidence="1" key="1">
    <citation type="submission" date="2021-04" db="EMBL/GenBank/DDBJ databases">
        <title>Genomes of microviruses identified in yellow-bellied marmot fecal samples.</title>
        <authorList>
            <person name="Varsani A."/>
            <person name="Kraberger S."/>
            <person name="Chatterjee A."/>
            <person name="Richet C."/>
            <person name="Fontenele R.S."/>
            <person name="Schmidlin K."/>
            <person name="Blumstein D.T."/>
        </authorList>
    </citation>
    <scope>NUCLEOTIDE SEQUENCE</scope>
    <source>
        <strain evidence="1">Mar48</strain>
    </source>
</reference>
<dbReference type="EMBL" id="MZ089794">
    <property type="protein sequence ID" value="QXN75240.1"/>
    <property type="molecule type" value="Genomic_DNA"/>
</dbReference>
<name>A0A8F5MJ51_9VIRU</name>
<organism evidence="1">
    <name type="scientific">Microvirus mar48</name>
    <dbReference type="NCBI Taxonomy" id="2851183"/>
    <lineage>
        <taxon>Viruses</taxon>
        <taxon>Monodnaviria</taxon>
        <taxon>Sangervirae</taxon>
        <taxon>Phixviricota</taxon>
        <taxon>Malgrandaviricetes</taxon>
        <taxon>Petitvirales</taxon>
        <taxon>Microviridae</taxon>
    </lineage>
</organism>
<protein>
    <submittedName>
        <fullName evidence="1">Uncharacterized protein</fullName>
    </submittedName>
</protein>
<accession>A0A8F5MJ51</accession>
<evidence type="ECO:0000313" key="1">
    <source>
        <dbReference type="EMBL" id="QXN75240.1"/>
    </source>
</evidence>
<proteinExistence type="predicted"/>